<feature type="binding site" evidence="5">
    <location>
        <position position="82"/>
    </location>
    <ligand>
        <name>Mg(2+)</name>
        <dbReference type="ChEBI" id="CHEBI:18420"/>
    </ligand>
</feature>
<dbReference type="CDD" id="cd06557">
    <property type="entry name" value="KPHMT-like"/>
    <property type="match status" value="1"/>
</dbReference>
<evidence type="ECO:0000313" key="6">
    <source>
        <dbReference type="EMBL" id="MDG5752799.1"/>
    </source>
</evidence>
<keyword evidence="5" id="KW-0460">Magnesium</keyword>
<dbReference type="InterPro" id="IPR015813">
    <property type="entry name" value="Pyrv/PenolPyrv_kinase-like_dom"/>
</dbReference>
<keyword evidence="3 5" id="KW-0566">Pantothenate biosynthesis</keyword>
<comment type="pathway">
    <text evidence="5">Cofactor biosynthesis; (R)-pantothenate biosynthesis; (R)-pantoate from 3-methyl-2-oxobutanoate: step 1/2.</text>
</comment>
<protein>
    <recommendedName>
        <fullName evidence="5">3-methyl-2-oxobutanoate hydroxymethyltransferase</fullName>
        <ecNumber evidence="5">2.1.2.11</ecNumber>
    </recommendedName>
    <alternativeName>
        <fullName evidence="5">Ketopantoate hydroxymethyltransferase</fullName>
        <shortName evidence="5">KPHMT</shortName>
    </alternativeName>
</protein>
<reference evidence="6 7" key="1">
    <citation type="submission" date="2023-04" db="EMBL/GenBank/DDBJ databases">
        <title>Ectobacillus antri isolated from activated sludge.</title>
        <authorList>
            <person name="Yan P."/>
            <person name="Liu X."/>
        </authorList>
    </citation>
    <scope>NUCLEOTIDE SEQUENCE [LARGE SCALE GENOMIC DNA]</scope>
    <source>
        <strain evidence="6 7">C18H</strain>
    </source>
</reference>
<dbReference type="NCBIfam" id="TIGR00222">
    <property type="entry name" value="panB"/>
    <property type="match status" value="1"/>
</dbReference>
<comment type="subcellular location">
    <subcellularLocation>
        <location evidence="5">Cytoplasm</location>
    </subcellularLocation>
</comment>
<dbReference type="SUPFAM" id="SSF51621">
    <property type="entry name" value="Phosphoenolpyruvate/pyruvate domain"/>
    <property type="match status" value="1"/>
</dbReference>
<accession>A0ABT6H0Y7</accession>
<feature type="binding site" evidence="5">
    <location>
        <position position="114"/>
    </location>
    <ligand>
        <name>Mg(2+)</name>
        <dbReference type="ChEBI" id="CHEBI:18420"/>
    </ligand>
</feature>
<feature type="binding site" evidence="5">
    <location>
        <begin position="43"/>
        <end position="44"/>
    </location>
    <ligand>
        <name>3-methyl-2-oxobutanoate</name>
        <dbReference type="ChEBI" id="CHEBI:11851"/>
    </ligand>
</feature>
<comment type="cofactor">
    <cofactor evidence="5">
        <name>Mg(2+)</name>
        <dbReference type="ChEBI" id="CHEBI:18420"/>
    </cofactor>
    <text evidence="5">Binds 1 Mg(2+) ion per subunit.</text>
</comment>
<organism evidence="6 7">
    <name type="scientific">Ectobacillus antri</name>
    <dbReference type="NCBI Taxonomy" id="2486280"/>
    <lineage>
        <taxon>Bacteria</taxon>
        <taxon>Bacillati</taxon>
        <taxon>Bacillota</taxon>
        <taxon>Bacilli</taxon>
        <taxon>Bacillales</taxon>
        <taxon>Bacillaceae</taxon>
        <taxon>Ectobacillus</taxon>
    </lineage>
</organism>
<dbReference type="InterPro" id="IPR003700">
    <property type="entry name" value="Pantoate_hydroxy_MeTrfase"/>
</dbReference>
<comment type="similarity">
    <text evidence="1 5">Belongs to the PanB family.</text>
</comment>
<dbReference type="EMBL" id="JARULN010000001">
    <property type="protein sequence ID" value="MDG5752799.1"/>
    <property type="molecule type" value="Genomic_DNA"/>
</dbReference>
<dbReference type="PANTHER" id="PTHR20881">
    <property type="entry name" value="3-METHYL-2-OXOBUTANOATE HYDROXYMETHYLTRANSFERASE"/>
    <property type="match status" value="1"/>
</dbReference>
<dbReference type="Pfam" id="PF02548">
    <property type="entry name" value="Pantoate_transf"/>
    <property type="match status" value="1"/>
</dbReference>
<evidence type="ECO:0000256" key="3">
    <source>
        <dbReference type="ARBA" id="ARBA00022655"/>
    </source>
</evidence>
<proteinExistence type="inferred from homology"/>
<comment type="caution">
    <text evidence="6">The sequence shown here is derived from an EMBL/GenBank/DDBJ whole genome shotgun (WGS) entry which is preliminary data.</text>
</comment>
<keyword evidence="4 5" id="KW-0808">Transferase</keyword>
<dbReference type="Proteomes" id="UP001218246">
    <property type="component" value="Unassembled WGS sequence"/>
</dbReference>
<gene>
    <name evidence="5 6" type="primary">panB</name>
    <name evidence="6" type="ORF">P6P90_02125</name>
</gene>
<evidence type="ECO:0000313" key="7">
    <source>
        <dbReference type="Proteomes" id="UP001218246"/>
    </source>
</evidence>
<feature type="binding site" evidence="5">
    <location>
        <position position="112"/>
    </location>
    <ligand>
        <name>3-methyl-2-oxobutanoate</name>
        <dbReference type="ChEBI" id="CHEBI:11851"/>
    </ligand>
</feature>
<feature type="active site" description="Proton acceptor" evidence="5">
    <location>
        <position position="181"/>
    </location>
</feature>
<dbReference type="Gene3D" id="3.20.20.60">
    <property type="entry name" value="Phosphoenolpyruvate-binding domains"/>
    <property type="match status" value="1"/>
</dbReference>
<dbReference type="HAMAP" id="MF_00156">
    <property type="entry name" value="PanB"/>
    <property type="match status" value="1"/>
</dbReference>
<comment type="function">
    <text evidence="5">Catalyzes the reversible reaction in which hydroxymethyl group from 5,10-methylenetetrahydrofolate is transferred onto alpha-ketoisovalerate to form ketopantoate.</text>
</comment>
<evidence type="ECO:0000256" key="2">
    <source>
        <dbReference type="ARBA" id="ARBA00011424"/>
    </source>
</evidence>
<evidence type="ECO:0000256" key="1">
    <source>
        <dbReference type="ARBA" id="ARBA00008676"/>
    </source>
</evidence>
<sequence length="281" mass="30703">MKTTKDFLQMKERGEAIVMVTAYDYPSARLAEQADVDLILVGDSLGMVVLGYESTVPVTVDDMIHHTKAVRRGAKNTFIVTDMPFMSYHVSKEDTMKNACRIIQESYADAVKVEGADEVLDTIYSLTKAGVPVVAHLGLTPQSVGVLGGYKVQGKDAESARKLIEDAKKCEEAGAMALVLECVPMQLAAEISTMLSIPTIGIGAGNQTDGQVLVYHDLITYGVERVPKFVKAYASVQDAIVNGIRQYTQEVKARQFPATEHSFTMKEEELAALYGGKQTWK</sequence>
<name>A0ABT6H0Y7_9BACI</name>
<dbReference type="EC" id="2.1.2.11" evidence="5"/>
<dbReference type="InterPro" id="IPR040442">
    <property type="entry name" value="Pyrv_kinase-like_dom_sf"/>
</dbReference>
<keyword evidence="5" id="KW-0963">Cytoplasm</keyword>
<keyword evidence="5" id="KW-0479">Metal-binding</keyword>
<feature type="binding site" evidence="5">
    <location>
        <position position="43"/>
    </location>
    <ligand>
        <name>Mg(2+)</name>
        <dbReference type="ChEBI" id="CHEBI:18420"/>
    </ligand>
</feature>
<dbReference type="PIRSF" id="PIRSF000388">
    <property type="entry name" value="Pantoate_hydroxy_MeTrfase"/>
    <property type="match status" value="1"/>
</dbReference>
<keyword evidence="7" id="KW-1185">Reference proteome</keyword>
<dbReference type="GO" id="GO:0003864">
    <property type="term" value="F:3-methyl-2-oxobutanoate hydroxymethyltransferase activity"/>
    <property type="evidence" value="ECO:0007669"/>
    <property type="project" value="UniProtKB-EC"/>
</dbReference>
<comment type="subunit">
    <text evidence="2 5">Homodecamer; pentamer of dimers.</text>
</comment>
<dbReference type="NCBIfam" id="NF001452">
    <property type="entry name" value="PRK00311.1"/>
    <property type="match status" value="1"/>
</dbReference>
<comment type="catalytic activity">
    <reaction evidence="5">
        <text>(6R)-5,10-methylene-5,6,7,8-tetrahydrofolate + 3-methyl-2-oxobutanoate + H2O = 2-dehydropantoate + (6S)-5,6,7,8-tetrahydrofolate</text>
        <dbReference type="Rhea" id="RHEA:11824"/>
        <dbReference type="ChEBI" id="CHEBI:11561"/>
        <dbReference type="ChEBI" id="CHEBI:11851"/>
        <dbReference type="ChEBI" id="CHEBI:15377"/>
        <dbReference type="ChEBI" id="CHEBI:15636"/>
        <dbReference type="ChEBI" id="CHEBI:57453"/>
        <dbReference type="EC" id="2.1.2.11"/>
    </reaction>
</comment>
<dbReference type="RefSeq" id="WP_124563904.1">
    <property type="nucleotide sequence ID" value="NZ_JARRRY010000001.1"/>
</dbReference>
<evidence type="ECO:0000256" key="4">
    <source>
        <dbReference type="ARBA" id="ARBA00022679"/>
    </source>
</evidence>
<dbReference type="PANTHER" id="PTHR20881:SF0">
    <property type="entry name" value="3-METHYL-2-OXOBUTANOATE HYDROXYMETHYLTRANSFERASE"/>
    <property type="match status" value="1"/>
</dbReference>
<evidence type="ECO:0000256" key="5">
    <source>
        <dbReference type="HAMAP-Rule" id="MF_00156"/>
    </source>
</evidence>
<feature type="binding site" evidence="5">
    <location>
        <position position="82"/>
    </location>
    <ligand>
        <name>3-methyl-2-oxobutanoate</name>
        <dbReference type="ChEBI" id="CHEBI:11851"/>
    </ligand>
</feature>